<gene>
    <name evidence="1" type="ORF">OFLC_LOCUS7970</name>
</gene>
<reference evidence="3" key="1">
    <citation type="submission" date="2016-06" db="UniProtKB">
        <authorList>
            <consortium name="WormBaseParasite"/>
        </authorList>
    </citation>
    <scope>IDENTIFICATION</scope>
</reference>
<dbReference type="WBParaSite" id="OFLC_0000797001-mRNA-1">
    <property type="protein sequence ID" value="OFLC_0000797001-mRNA-1"/>
    <property type="gene ID" value="OFLC_0000797001"/>
</dbReference>
<reference evidence="1 2" key="2">
    <citation type="submission" date="2018-11" db="EMBL/GenBank/DDBJ databases">
        <authorList>
            <consortium name="Pathogen Informatics"/>
        </authorList>
    </citation>
    <scope>NUCLEOTIDE SEQUENCE [LARGE SCALE GENOMIC DNA]</scope>
</reference>
<dbReference type="STRING" id="387005.A0A183HKF9"/>
<accession>A0A183HKF9</accession>
<dbReference type="Proteomes" id="UP000267606">
    <property type="component" value="Unassembled WGS sequence"/>
</dbReference>
<protein>
    <submittedName>
        <fullName evidence="3">Transposase</fullName>
    </submittedName>
</protein>
<name>A0A183HKF9_9BILA</name>
<keyword evidence="2" id="KW-1185">Reference proteome</keyword>
<evidence type="ECO:0000313" key="3">
    <source>
        <dbReference type="WBParaSite" id="OFLC_0000797001-mRNA-1"/>
    </source>
</evidence>
<dbReference type="EMBL" id="UZAJ01008681">
    <property type="protein sequence ID" value="VDO53423.1"/>
    <property type="molecule type" value="Genomic_DNA"/>
</dbReference>
<organism evidence="3">
    <name type="scientific">Onchocerca flexuosa</name>
    <dbReference type="NCBI Taxonomy" id="387005"/>
    <lineage>
        <taxon>Eukaryota</taxon>
        <taxon>Metazoa</taxon>
        <taxon>Ecdysozoa</taxon>
        <taxon>Nematoda</taxon>
        <taxon>Chromadorea</taxon>
        <taxon>Rhabditida</taxon>
        <taxon>Spirurina</taxon>
        <taxon>Spiruromorpha</taxon>
        <taxon>Filarioidea</taxon>
        <taxon>Onchocercidae</taxon>
        <taxon>Onchocerca</taxon>
    </lineage>
</organism>
<dbReference type="AlphaFoldDB" id="A0A183HKF9"/>
<evidence type="ECO:0000313" key="2">
    <source>
        <dbReference type="Proteomes" id="UP000267606"/>
    </source>
</evidence>
<proteinExistence type="predicted"/>
<sequence>MKLKRDEVRTISLERNTSVEESLIDGKQNTKTQRRKFKAIIRQLKTDKGALAKYDSVQDAIRQFATTASFYGSRNDVLCALNDSKNVLIQALQAKFEHIVLKSLSCRI</sequence>
<evidence type="ECO:0000313" key="1">
    <source>
        <dbReference type="EMBL" id="VDO53423.1"/>
    </source>
</evidence>